<feature type="transmembrane region" description="Helical" evidence="10">
    <location>
        <begin position="593"/>
        <end position="617"/>
    </location>
</feature>
<dbReference type="GO" id="GO:0016020">
    <property type="term" value="C:membrane"/>
    <property type="evidence" value="ECO:0007669"/>
    <property type="project" value="UniProtKB-SubCell"/>
</dbReference>
<evidence type="ECO:0000256" key="9">
    <source>
        <dbReference type="SAM" id="MobiDB-lite"/>
    </source>
</evidence>
<evidence type="ECO:0000313" key="11">
    <source>
        <dbReference type="EMBL" id="ORY68575.1"/>
    </source>
</evidence>
<keyword evidence="4 10" id="KW-0812">Transmembrane</keyword>
<feature type="transmembrane region" description="Helical" evidence="10">
    <location>
        <begin position="506"/>
        <end position="528"/>
    </location>
</feature>
<feature type="region of interest" description="Disordered" evidence="9">
    <location>
        <begin position="1"/>
        <end position="24"/>
    </location>
</feature>
<evidence type="ECO:0000256" key="8">
    <source>
        <dbReference type="ARBA" id="ARBA00023136"/>
    </source>
</evidence>
<feature type="transmembrane region" description="Helical" evidence="10">
    <location>
        <begin position="270"/>
        <end position="288"/>
    </location>
</feature>
<dbReference type="GO" id="GO:0035673">
    <property type="term" value="F:oligopeptide transmembrane transporter activity"/>
    <property type="evidence" value="ECO:0007669"/>
    <property type="project" value="InterPro"/>
</dbReference>
<dbReference type="AlphaFoldDB" id="A0A1Y2ECL7"/>
<dbReference type="InterPro" id="IPR004813">
    <property type="entry name" value="OPT"/>
</dbReference>
<dbReference type="GO" id="GO:0015031">
    <property type="term" value="P:protein transport"/>
    <property type="evidence" value="ECO:0007669"/>
    <property type="project" value="UniProtKB-KW"/>
</dbReference>
<accession>A0A1Y2ECL7</accession>
<dbReference type="EMBL" id="MCFJ01000003">
    <property type="protein sequence ID" value="ORY68575.1"/>
    <property type="molecule type" value="Genomic_DNA"/>
</dbReference>
<dbReference type="Pfam" id="PF03169">
    <property type="entry name" value="OPT"/>
    <property type="match status" value="1"/>
</dbReference>
<name>A0A1Y2ECL7_9PEZI</name>
<dbReference type="RefSeq" id="XP_040718862.1">
    <property type="nucleotide sequence ID" value="XM_040855454.1"/>
</dbReference>
<feature type="transmembrane region" description="Helical" evidence="10">
    <location>
        <begin position="97"/>
        <end position="116"/>
    </location>
</feature>
<dbReference type="PANTHER" id="PTHR22601">
    <property type="entry name" value="ISP4 LIKE PROTEIN"/>
    <property type="match status" value="1"/>
</dbReference>
<evidence type="ECO:0000256" key="6">
    <source>
        <dbReference type="ARBA" id="ARBA00022927"/>
    </source>
</evidence>
<dbReference type="Proteomes" id="UP000193689">
    <property type="component" value="Unassembled WGS sequence"/>
</dbReference>
<proteinExistence type="inferred from homology"/>
<feature type="transmembrane region" description="Helical" evidence="10">
    <location>
        <begin position="743"/>
        <end position="764"/>
    </location>
</feature>
<evidence type="ECO:0000256" key="7">
    <source>
        <dbReference type="ARBA" id="ARBA00022989"/>
    </source>
</evidence>
<comment type="subcellular location">
    <subcellularLocation>
        <location evidence="1">Membrane</location>
        <topology evidence="1">Multi-pass membrane protein</topology>
    </subcellularLocation>
</comment>
<evidence type="ECO:0000256" key="1">
    <source>
        <dbReference type="ARBA" id="ARBA00004141"/>
    </source>
</evidence>
<dbReference type="InParanoid" id="A0A1Y2ECL7"/>
<feature type="transmembrane region" description="Helical" evidence="10">
    <location>
        <begin position="479"/>
        <end position="500"/>
    </location>
</feature>
<evidence type="ECO:0000256" key="2">
    <source>
        <dbReference type="ARBA" id="ARBA00008807"/>
    </source>
</evidence>
<keyword evidence="8 10" id="KW-0472">Membrane</keyword>
<dbReference type="GeneID" id="63771666"/>
<feature type="transmembrane region" description="Helical" evidence="10">
    <location>
        <begin position="715"/>
        <end position="731"/>
    </location>
</feature>
<evidence type="ECO:0000313" key="12">
    <source>
        <dbReference type="Proteomes" id="UP000193689"/>
    </source>
</evidence>
<evidence type="ECO:0000256" key="10">
    <source>
        <dbReference type="SAM" id="Phobius"/>
    </source>
</evidence>
<keyword evidence="6" id="KW-0653">Protein transport</keyword>
<feature type="transmembrane region" description="Helical" evidence="10">
    <location>
        <begin position="416"/>
        <end position="439"/>
    </location>
</feature>
<feature type="transmembrane region" description="Helical" evidence="10">
    <location>
        <begin position="337"/>
        <end position="359"/>
    </location>
</feature>
<evidence type="ECO:0000256" key="3">
    <source>
        <dbReference type="ARBA" id="ARBA00022448"/>
    </source>
</evidence>
<feature type="transmembrane region" description="Helical" evidence="10">
    <location>
        <begin position="663"/>
        <end position="684"/>
    </location>
</feature>
<keyword evidence="3" id="KW-0813">Transport</keyword>
<comment type="similarity">
    <text evidence="2">Belongs to the oligopeptide OPT transporter family.</text>
</comment>
<comment type="caution">
    <text evidence="11">The sequence shown here is derived from an EMBL/GenBank/DDBJ whole genome shotgun (WGS) entry which is preliminary data.</text>
</comment>
<feature type="transmembrane region" description="Helical" evidence="10">
    <location>
        <begin position="308"/>
        <end position="325"/>
    </location>
</feature>
<dbReference type="OrthoDB" id="9986677at2759"/>
<evidence type="ECO:0000256" key="5">
    <source>
        <dbReference type="ARBA" id="ARBA00022856"/>
    </source>
</evidence>
<evidence type="ECO:0000256" key="4">
    <source>
        <dbReference type="ARBA" id="ARBA00022692"/>
    </source>
</evidence>
<organism evidence="11 12">
    <name type="scientific">Pseudomassariella vexata</name>
    <dbReference type="NCBI Taxonomy" id="1141098"/>
    <lineage>
        <taxon>Eukaryota</taxon>
        <taxon>Fungi</taxon>
        <taxon>Dikarya</taxon>
        <taxon>Ascomycota</taxon>
        <taxon>Pezizomycotina</taxon>
        <taxon>Sordariomycetes</taxon>
        <taxon>Xylariomycetidae</taxon>
        <taxon>Amphisphaeriales</taxon>
        <taxon>Pseudomassariaceae</taxon>
        <taxon>Pseudomassariella</taxon>
    </lineage>
</organism>
<feature type="transmembrane region" description="Helical" evidence="10">
    <location>
        <begin position="208"/>
        <end position="228"/>
    </location>
</feature>
<dbReference type="InterPro" id="IPR004648">
    <property type="entry name" value="Oligpept_transpt"/>
</dbReference>
<keyword evidence="7 10" id="KW-1133">Transmembrane helix</keyword>
<sequence>MAHDATRIESLQGRYVSSSSSTNDVDVVGESAAVTATGKSARKAESDVEKPPFLFTVGNGAECEEEAIPEDDARVATLPAYVRRVVSLTDNPDLPVFTFRYFVLALLFVIPGAFLSMMSHFRTTSAPYSIFFVQIACSYVGDWWAKTLPGWHVCVPGTKWGFSLNPGPFSVKEHVLVVLTAASGATYNLGYTPISMAELYFNETVHPALAIFFMWGIVWTGYSFAAIARQFLIYDPQYPWFQALCQTALFETQKKQRDSPSPQSRKQTKVFWLVLIAVILWQFLPEYVFPMLGSMALLCWVAPNNPTANFIGAGFGGMGLLNLSFDWSTISTNYSIFLTPWWTQVVTFVAFVCNCWLLLPLAKWGGLGAWHHKLMSNRFFLGNGTSYPVDALLTPEIGFNETAYQELGPVYVGTQVLWGMFFDYAAYTSAIVWMALFGFKEIKGSFAKLWARRKATTKITEQYHDQLNIIQRSYPEVPAWWFLALFAASFVSLLAIVATNSLYIPVYTYFVAVATGAIMVVPLGWLYALSNFQLPIGTVNELLYGIMVNAVSGHKNPAGATVYSSIAGNAWYRAQYNLQDMKIGHFMHMPPRAVFFSQIFGSLIGIPINYGVVRWILTTKRAYLTGGEVDPTHQWTAQSLTSNLTMGVQYVLIGPLRLFQGHIYTPVPYGFLVGALAPLALWLLHKKFPKMSFNLFNTTIFFSHLANFYGNISTGYVSSFLGGFFVMYWAYRKRYELWARWNYILAAAFDAGFNFNMLLIFLFFGSGKVTTMPNWWGNEVTSSERCFALDSE</sequence>
<reference evidence="11 12" key="1">
    <citation type="submission" date="2016-07" db="EMBL/GenBank/DDBJ databases">
        <title>Pervasive Adenine N6-methylation of Active Genes in Fungi.</title>
        <authorList>
            <consortium name="DOE Joint Genome Institute"/>
            <person name="Mondo S.J."/>
            <person name="Dannebaum R.O."/>
            <person name="Kuo R.C."/>
            <person name="Labutti K."/>
            <person name="Haridas S."/>
            <person name="Kuo A."/>
            <person name="Salamov A."/>
            <person name="Ahrendt S.R."/>
            <person name="Lipzen A."/>
            <person name="Sullivan W."/>
            <person name="Andreopoulos W.B."/>
            <person name="Clum A."/>
            <person name="Lindquist E."/>
            <person name="Daum C."/>
            <person name="Ramamoorthy G.K."/>
            <person name="Gryganskyi A."/>
            <person name="Culley D."/>
            <person name="Magnuson J.K."/>
            <person name="James T.Y."/>
            <person name="O'Malley M.A."/>
            <person name="Stajich J.E."/>
            <person name="Spatafora J.W."/>
            <person name="Visel A."/>
            <person name="Grigoriev I.V."/>
        </authorList>
    </citation>
    <scope>NUCLEOTIDE SEQUENCE [LARGE SCALE GENOMIC DNA]</scope>
    <source>
        <strain evidence="11 12">CBS 129021</strain>
    </source>
</reference>
<protein>
    <submittedName>
        <fullName evidence="11">OPT oligopeptide transporter protein-domain-containing protein</fullName>
    </submittedName>
</protein>
<dbReference type="NCBIfam" id="TIGR00728">
    <property type="entry name" value="OPT_sfam"/>
    <property type="match status" value="1"/>
</dbReference>
<keyword evidence="12" id="KW-1185">Reference proteome</keyword>
<keyword evidence="5" id="KW-0571">Peptide transport</keyword>
<gene>
    <name evidence="11" type="ORF">BCR38DRAFT_336420</name>
</gene>